<dbReference type="Gene3D" id="3.40.50.12480">
    <property type="match status" value="2"/>
</dbReference>
<dbReference type="Gene3D" id="3.80.10.10">
    <property type="entry name" value="Ribonuclease Inhibitor"/>
    <property type="match status" value="2"/>
</dbReference>
<dbReference type="PANTHER" id="PTHR24366:SF96">
    <property type="entry name" value="LEUCINE RICH REPEAT CONTAINING 53"/>
    <property type="match status" value="1"/>
</dbReference>
<keyword evidence="2" id="KW-0677">Repeat</keyword>
<dbReference type="InterPro" id="IPR026906">
    <property type="entry name" value="LRR_5"/>
</dbReference>
<dbReference type="EMBL" id="MN738819">
    <property type="protein sequence ID" value="QHS84880.1"/>
    <property type="molecule type" value="Genomic_DNA"/>
</dbReference>
<dbReference type="GO" id="GO:0008237">
    <property type="term" value="F:metallopeptidase activity"/>
    <property type="evidence" value="ECO:0007669"/>
    <property type="project" value="InterPro"/>
</dbReference>
<keyword evidence="1" id="KW-0433">Leucine-rich repeat</keyword>
<reference evidence="5" key="1">
    <citation type="journal article" date="2020" name="Nature">
        <title>Giant virus diversity and host interactions through global metagenomics.</title>
        <authorList>
            <person name="Schulz F."/>
            <person name="Roux S."/>
            <person name="Paez-Espino D."/>
            <person name="Jungbluth S."/>
            <person name="Walsh D.A."/>
            <person name="Denef V.J."/>
            <person name="McMahon K.D."/>
            <person name="Konstantinidis K.T."/>
            <person name="Eloe-Fadrosh E.A."/>
            <person name="Kyrpides N.C."/>
            <person name="Woyke T."/>
        </authorList>
    </citation>
    <scope>NUCLEOTIDE SEQUENCE</scope>
    <source>
        <strain evidence="5">GVMAG-S-ERX556022-25</strain>
    </source>
</reference>
<name>A0A6C0B019_9ZZZZ</name>
<dbReference type="Gene3D" id="3.40.390.10">
    <property type="entry name" value="Collagenase (Catalytic Domain)"/>
    <property type="match status" value="1"/>
</dbReference>
<dbReference type="Pfam" id="PF13306">
    <property type="entry name" value="LRR_5"/>
    <property type="match status" value="4"/>
</dbReference>
<proteinExistence type="predicted"/>
<protein>
    <submittedName>
        <fullName evidence="5">Uncharacterized protein</fullName>
    </submittedName>
</protein>
<sequence length="5192" mass="596050">MTSTDLSYIDIYIDSSDNRLDKSHTQYMLNYLANVYSPTMNNVKEIDDVSYVIYNYDISFNIVSNTNIYIRDNIDTTILDVRYVQYLNNWMTGRSGLNNNLSFYSGYSNFNDLDYWCRPYDKENDLTIIVTTNDNSFNYNVTEITSSTFNDISKNNIKELIIGNNVSYIRQYALYNCSNLSTVSCRNPQNSRLESIERSAFEGCINLNSIILPPLLLSIGRSSFEKCSKLETITLPDSLLSIGHKCFFDCKLLVNVYFNNIDNSQLRYIGNDVFFNCEKLQTITIPKEVVTLNYGVFHNCSQLYDIEFYDISNSKLHQINELAFSKCISLQSITIPSSVKYIGTASFYDCSNLEFIDFYDISNSNLESIYYINNDENIPLNDLGPKQFYDYTEKNTFTSSKLTKIILPPLLNTINKYVFNKCLNLSEIYFTGNLPIQLGELSGNAIIDNCFPEVFTDSSYSGIPPTIYYPGENSSWSGINTIDNCEVKITEFLPILHSIVSFDYEIYVGVNTETTPPKYTFTSVDYNLVDSIVPPILQPNKMYSFKCKKDVTLPFYISDSGWNQESRHIIFYTHGSYNSGIIGNQHFEMVIDSGELHSNSGLTRFDTVNYFCTNNEEIFGEFIISEINEGFMIPPWSGPNPSIISYSYKTFIILLNYNTQYRLSNDDYDAFKKWDDILLNLPNNYPTDKKIEISIEENNYFEENVYISNINYWHPNELDINSGILGNSYIDPYSYVKDAIILISKPVLLRSQKDQSFNKSKLYWLLLRALGHIFAFNESLALNGFIEIDGSSNLLYKGPETSAAIRELKLMYPDNLSFNTDRIPIEMDDITSFNHVNYNWVDSYNTIRYYDGKELYSLASEIMTNFTTIPIGLYISKITLGCLEDLHYDICYNKADPFPISSNPLNIANDLVFNTKFDKPNIPIAKTKAEENYYFNHFDVLITNFHDPTNSNLITFDDISGAFHKWNNIITKLPPYFEENEKFKIVVVISRMNNIREFYSRVKPYEPSNANGRHGYKKATIVLNGLRIPEMKQLESNGKSKLYYIMLKDIAHAFGVGIPTVWERNELIFNISTKNKENYWYTGNRGVEEYQKYYAEQTLLYIPIIKNRSDWHEPIYYHFSNNIELLKNTELFTNTYSNATSKVDLLVLNRKNFIHTGKYPGLYNELMAKKNRKVNVELFFKFGPPALSRVTLGCMEDLGYEISYYDESQNERYDYYDPFLINTFAEIRLIIRRGTPKIREIQMKTYSNTEIQKITLNFDTSFIHVPQEISFNQYASRWSFVDTSNSVTMTMNESGSKANPIQTKFDSSYYSNEWTTIYVLPNDISINLLNVTNVFSYPQNFNITNFVLINTPYIVPNLPRDFTYLQETVIPKWSGNNYLYINDVYQNNIKAGYMPDKQLTGNPIISKELISYSTYATFMGLMLVGSPDVAMSNMNITTSPATIGMITAEEMNNMPPITMAGRRLVGEERESRFRRRFNTRPDQDPEIDLTFMGGVTDNIVSSHDDTELFPNIMELLDEFTNDDAYSIRGILIVIGKFFRSAASGGVGHISLWLDESYFLEQIRGVVYAGPFVEDWKLNWASSVSTILNDRIAWSWLYKTFGSGALVTDEIITSDTINKDVDVMPEPQWFLDLKAIPSININNIRQQIKLLRLTYYLTRFLYIRSKIKYKIEQTREDIRANEVRLQEANNRYRTNEETARAVFPGEPWPSDRYREKREQEQAEIERLTRVDISLKEALEEDQKLKPHITQIIVTLKNMIIELFGNMMTTERLSDQLLAILKSSFGSILRNFGNQYIAKPIFHLIWRKFFITNRNRMDMIPPHLLPYRVELRRLNEIPLPGRRLMQDDSMSSSDLRAVLQETINEGFQIERYFYSTNPLSAQQSQDYMTVKTMIDTLNADLKQLKWLQRVIPKTRMEINMLRSRYQREVREIDEANYIMENFDIIDVVTEAVHGQLGKLEDQIQDRNNDLSSYQTELDNTINQLMAQLPNIKEKIDVINNGILLAQQVNQVIAQPTNLLLRVLGRAGQAGNNIARLFGQNRYHRRQDHGDELRRLDELPQESYKNFGGSINNINTIMNDYPSIGNIKLGQTAITEADNFIDIMSDLFDKYSIPAPFLFHSPSQESIVLRAGQRGRTIYWKNVFTNFGERQRSLKLWLNRLLQYKLNLSTIITKLDIVNISSQSNISLSLKSLPISVRSIIAYNSAVTSVANCNLIIESLRIRLSKAAANMYARRSVIYKIAQETKSANPIDGSYNVNSVLTVLDKYREYWQKTTTYGIDYSRAPPDFDINDDTTATYPKFGPIFWEGIPNNNNIILTSELDVMPGYSKSWVNFLYKYKNDLESLFLKAEDIGIYTSQIGRPLFDSQSQKKWMPRIRSEIETNPDINQEPVGRWPPWRKNWPSKLNDDKFLYETRKDGKLKVSPGIAARNIKQIHPPYVNLEGFISPYMKRCIITQISNSLNTSINAAKAKINTNPIKNGLWHGTMISGLNASNYDITSKDEIEGVFIRNNLYPSKYIKDWAFTTSEEKKGAQLLLGVSSLTMEEVQIMTSNGFDNISNYTFEHIGGIMDTLASIMFGILNYSDISLVVSENASNSEIELTELQARSIIELINRYHIGTPQDISAGSANYENFNLMTLRNTTNLFNEIKNTISELNNAVSNIQPKFNMLANLYENYYLISRPSYEQITDELNNLILLDMSYIQQHIKHGVNIIKNPMNHMGYFEYNKIKTRIYFDDPSYIPLYLPYGTLSITSELINNKLIEHSNLEPHHSLKDLSKNNIYYVNIGIQIVEIGLRAFFSCTALKNVVFSDLSNSQLTSINVEAFMSCTSLDNIVFPRLISNIQYDAFALCESLTNVFFYNRYSPIEIIRQSTFYKCFNLKDIKIPANIHTIDSSAFYDCSNLEVITFDFSNNNLTTIKDSAFYNCQSLTEIVFPSNIDSIGTKAFHTCDKLKSIHFTGNFPDTFGKFPEPNGKDLNMSLDVFAMDPGDDSRENNPKIYYPNGNSTWNYDQSNTIGTIDSIPLLPDSQDEYDQIIYIKVDISASSPNIIYKYKFSINGTNFLDRPPTLHVNKLYHFVMDHSSKRHPFFISDLSWNNKSANLIIFGDGDYETGIIGDQSFNLIIPSSFTNSYTIHYYCTNIRYKTSMSGTFNVTGKTVPLRVIPFNGPPPFRPRFKYKTFTIHLLNDYILSTEDLLAFKKWDDIIISLPSHYAQNAKIQIYYGNTRTANSHTIYRNRIEKANIYIQDIYKKTINNYGVSLKYFMLLRELGHVFAFANLLLPLTEQGENNRLKYWYTGPASGTSHAISEYQNYFNDVSLTRIPMEQAPHHNEFNLDNGKSDESRRSFDGKDYFYLKGEIMTDFNSFNSKQTFKISKITIGVLDDLGYTVNYNKADLYDPNYSYSHINSDSHNISPTYSKTYNAFTLDIWSGDSSYGYNDVSNAFDKWDKIITHTPGPLDRVMHINLSFTRLYGSYYCKAGCQINEFDPNSTDSNNFYPDNGWINLNIDKMEEMKNKQHIGGSELYHILLHEIGHAFGLGNIQLLRSKHLTTFNTTINEYGKDISDNIGLWYTGQKGVDAYREYFIDLSLSYIPLTIPNNPRSGLIDGVGVHHEANDNNYNLFNGFNYHNNSTYNTRNINGKDYPGVHNEIMGGWIDSSSITGTTPLSRITLGCLEDLGYDICYNYAGTNTYDYYNPNVIRTNADIKMVISKQEKFQRVIKIKCHADTKISKITLHFDTSFTHIPQDGITNYDNWTFSDTSNSVTMTMKSIDENSMYPIENYPLSIFEADTPTYSTIYVLPNFVGTADTSINLLSVSNVIAYPENYDMTSSITLCDTDIISELPIDLVYLYNSHFNELSNNDIPRHIIPWSGSGRRLASNNDSDFRTDLLYKSSGSDGKFGFGTLMGIADMLGVAATIVAVSATGGAAAPVAIPAYAAKTGSVRAALWIAPKMTSIVTNTVKLGESINALNAAFITYFGIIPAQKAFLYLKNTNSQFASISISEIMRKLSEFFHDEKGLIRGWDLATNTWDNLVATIGNLLNQIHATGSIMTYFKSVFNNVSSLKRLGLTWKNRAMDQLKDISKFLDEHNIPELIKSNGLDTLSPSVIFEFNNMVKLLQTAIISTERTIIELQMKWTVTTSYIREYIGRITTYLNSPKQTIDQVLKLKDIFIETIKRIEVYGVESSENLFFGPSRSILEPIFSRFNFSSYIDDITSGLNDATKHKIYLIMSGFTQQARFGTLDKPIALLRKVGNELKVFISASKNRIMNTFESSEPKTLYPPSPPPSPPFFIETKKQILGLNNLPLRNPELPADHPTNQIPDFVENAIRSRTGFLGGFHNTAKLDIQRITNKLSATALTPIYPNSKEWEQFVKQLYGFTGNLFNGVLHDTNNIISQPLHLWIENMSTTLPHVSRAIKEGFKTVSKLSLAAAEKLLDKSKVMHSELYRLFKHYKTSQGAISNFHINQLDDWFSIPSNTVISRPRDTALYMDSIAVTNLIEFFKNLETMWQDAVKGVPKIFKVLGKVPERDNFNPFLRESIHNEWRVSEWVSMQGNLEGAAVSHWQMIGGAEQINHANLISNHPLSRGRSTNLQREVLMHRPIESSTEVSFSASAPSHTLAERKAWVEAHGRGMLPSEESQEALEWSQAKTRFMSGSPRPDFQLDYMRIERAAENTQRLKVLPFTPRRLEEQIFDSKSTLSADNWLSASHYHNKKYINQLSQYVTHKNLYPDEFLAIDYNNDSEYKTKLSIVEGNPRLLEDFPEYLPPPNSKPSIVSFNNIDSSSQLIDSIFTGMGGHECLGLLGNDAICTMNGWYGRFMQSGYTREDVNISNKNWFEESIGISPKNIEITNNFETFNRRLGEDIKYQQLEELSYNLLKYNYSHTTQIMHLLSSFMKYLLDPSATAFTGKTLANEEYKLSDVSNTFITPEQSVKILRYIKQEPNYKPLYEETMCLTLRHTSDLYNKAQTAFEYLYELTSTLQPIYVSFMNFLKNHYMFDKSIYEDPNNPSNVIYKMLYKLEYDFRIIESIINQSSTIIYDPIQVLFTDINWTNIYVDVSYNSSTKNYSYVFYNDITKLVPAQQGPSSSGITTLKTKHFYNFFPLIDASAHPFYVSNHNTNYRNDSHTSSRYSIRGDGTFNNGIVYPQSFTLFIINPLPDENLYYYDTNPVSTIVTKKFHMQRSPPPGPPPAIDSTGNLNRP</sequence>
<evidence type="ECO:0000256" key="1">
    <source>
        <dbReference type="ARBA" id="ARBA00022614"/>
    </source>
</evidence>
<dbReference type="InterPro" id="IPR024079">
    <property type="entry name" value="MetalloPept_cat_dom_sf"/>
</dbReference>
<keyword evidence="3" id="KW-0175">Coiled coil</keyword>
<evidence type="ECO:0000256" key="4">
    <source>
        <dbReference type="SAM" id="MobiDB-lite"/>
    </source>
</evidence>
<feature type="coiled-coil region" evidence="3">
    <location>
        <begin position="1954"/>
        <end position="1981"/>
    </location>
</feature>
<dbReference type="PANTHER" id="PTHR24366">
    <property type="entry name" value="IG(IMMUNOGLOBULIN) AND LRR(LEUCINE RICH REPEAT) DOMAINS"/>
    <property type="match status" value="1"/>
</dbReference>
<organism evidence="5">
    <name type="scientific">viral metagenome</name>
    <dbReference type="NCBI Taxonomy" id="1070528"/>
    <lineage>
        <taxon>unclassified sequences</taxon>
        <taxon>metagenomes</taxon>
        <taxon>organismal metagenomes</taxon>
    </lineage>
</organism>
<evidence type="ECO:0000256" key="2">
    <source>
        <dbReference type="ARBA" id="ARBA00022737"/>
    </source>
</evidence>
<dbReference type="InterPro" id="IPR032675">
    <property type="entry name" value="LRR_dom_sf"/>
</dbReference>
<evidence type="ECO:0000256" key="3">
    <source>
        <dbReference type="SAM" id="Coils"/>
    </source>
</evidence>
<dbReference type="SUPFAM" id="SSF52058">
    <property type="entry name" value="L domain-like"/>
    <property type="match status" value="2"/>
</dbReference>
<feature type="coiled-coil region" evidence="3">
    <location>
        <begin position="1670"/>
        <end position="1729"/>
    </location>
</feature>
<feature type="region of interest" description="Disordered" evidence="4">
    <location>
        <begin position="5170"/>
        <end position="5192"/>
    </location>
</feature>
<dbReference type="SUPFAM" id="SSF55486">
    <property type="entry name" value="Metalloproteases ('zincins'), catalytic domain"/>
    <property type="match status" value="2"/>
</dbReference>
<accession>A0A6C0B019</accession>
<evidence type="ECO:0000313" key="5">
    <source>
        <dbReference type="EMBL" id="QHS84880.1"/>
    </source>
</evidence>